<dbReference type="CDD" id="cd00038">
    <property type="entry name" value="CAP_ED"/>
    <property type="match status" value="1"/>
</dbReference>
<proteinExistence type="predicted"/>
<sequence>MSGNQHNEGTLLRLSQEDQMEYLCQAQSARGAVFTGFTPHENEFLLNHTEFRKHAKGEYIIKQHADVDFLAVIAAGNVGLFRDKRQVGACSTGKLIGEVPVFSRVKGAVADVIAKSTVVTISFKRAELSAINEMMPDVGFKILQICGRAAKLKLQ</sequence>
<dbReference type="InterPro" id="IPR000595">
    <property type="entry name" value="cNMP-bd_dom"/>
</dbReference>
<dbReference type="Proteomes" id="UP001190700">
    <property type="component" value="Unassembled WGS sequence"/>
</dbReference>
<evidence type="ECO:0000259" key="1">
    <source>
        <dbReference type="PROSITE" id="PS50042"/>
    </source>
</evidence>
<dbReference type="EMBL" id="LGRX02006165">
    <property type="protein sequence ID" value="KAK3277300.1"/>
    <property type="molecule type" value="Genomic_DNA"/>
</dbReference>
<feature type="non-terminal residue" evidence="2">
    <location>
        <position position="155"/>
    </location>
</feature>
<protein>
    <recommendedName>
        <fullName evidence="1">Cyclic nucleotide-binding domain-containing protein</fullName>
    </recommendedName>
</protein>
<dbReference type="InterPro" id="IPR014710">
    <property type="entry name" value="RmlC-like_jellyroll"/>
</dbReference>
<dbReference type="SMART" id="SM00100">
    <property type="entry name" value="cNMP"/>
    <property type="match status" value="1"/>
</dbReference>
<accession>A0AAE0GFJ4</accession>
<feature type="domain" description="Cyclic nucleotide-binding" evidence="1">
    <location>
        <begin position="33"/>
        <end position="131"/>
    </location>
</feature>
<dbReference type="Gene3D" id="2.60.120.10">
    <property type="entry name" value="Jelly Rolls"/>
    <property type="match status" value="1"/>
</dbReference>
<organism evidence="2 3">
    <name type="scientific">Cymbomonas tetramitiformis</name>
    <dbReference type="NCBI Taxonomy" id="36881"/>
    <lineage>
        <taxon>Eukaryota</taxon>
        <taxon>Viridiplantae</taxon>
        <taxon>Chlorophyta</taxon>
        <taxon>Pyramimonadophyceae</taxon>
        <taxon>Pyramimonadales</taxon>
        <taxon>Pyramimonadaceae</taxon>
        <taxon>Cymbomonas</taxon>
    </lineage>
</organism>
<keyword evidence="3" id="KW-1185">Reference proteome</keyword>
<dbReference type="SUPFAM" id="SSF51206">
    <property type="entry name" value="cAMP-binding domain-like"/>
    <property type="match status" value="1"/>
</dbReference>
<comment type="caution">
    <text evidence="2">The sequence shown here is derived from an EMBL/GenBank/DDBJ whole genome shotgun (WGS) entry which is preliminary data.</text>
</comment>
<reference evidence="2 3" key="1">
    <citation type="journal article" date="2015" name="Genome Biol. Evol.">
        <title>Comparative Genomics of a Bacterivorous Green Alga Reveals Evolutionary Causalities and Consequences of Phago-Mixotrophic Mode of Nutrition.</title>
        <authorList>
            <person name="Burns J.A."/>
            <person name="Paasch A."/>
            <person name="Narechania A."/>
            <person name="Kim E."/>
        </authorList>
    </citation>
    <scope>NUCLEOTIDE SEQUENCE [LARGE SCALE GENOMIC DNA]</scope>
    <source>
        <strain evidence="2 3">PLY_AMNH</strain>
    </source>
</reference>
<evidence type="ECO:0000313" key="2">
    <source>
        <dbReference type="EMBL" id="KAK3277300.1"/>
    </source>
</evidence>
<gene>
    <name evidence="2" type="ORF">CYMTET_14683</name>
</gene>
<dbReference type="Pfam" id="PF00027">
    <property type="entry name" value="cNMP_binding"/>
    <property type="match status" value="1"/>
</dbReference>
<dbReference type="AlphaFoldDB" id="A0AAE0GFJ4"/>
<evidence type="ECO:0000313" key="3">
    <source>
        <dbReference type="Proteomes" id="UP001190700"/>
    </source>
</evidence>
<dbReference type="InterPro" id="IPR018490">
    <property type="entry name" value="cNMP-bd_dom_sf"/>
</dbReference>
<name>A0AAE0GFJ4_9CHLO</name>
<dbReference type="PROSITE" id="PS50042">
    <property type="entry name" value="CNMP_BINDING_3"/>
    <property type="match status" value="1"/>
</dbReference>